<dbReference type="EMBL" id="KN835274">
    <property type="protein sequence ID" value="KIK41269.1"/>
    <property type="molecule type" value="Genomic_DNA"/>
</dbReference>
<evidence type="ECO:0000313" key="3">
    <source>
        <dbReference type="Proteomes" id="UP000054485"/>
    </source>
</evidence>
<keyword evidence="3" id="KW-1185">Reference proteome</keyword>
<keyword evidence="1" id="KW-0812">Transmembrane</keyword>
<reference evidence="2 3" key="1">
    <citation type="submission" date="2014-04" db="EMBL/GenBank/DDBJ databases">
        <authorList>
            <consortium name="DOE Joint Genome Institute"/>
            <person name="Kuo A."/>
            <person name="Ruytinx J."/>
            <person name="Rineau F."/>
            <person name="Colpaert J."/>
            <person name="Kohler A."/>
            <person name="Nagy L.G."/>
            <person name="Floudas D."/>
            <person name="Copeland A."/>
            <person name="Barry K.W."/>
            <person name="Cichocki N."/>
            <person name="Veneault-Fourrey C."/>
            <person name="LaButti K."/>
            <person name="Lindquist E.A."/>
            <person name="Lipzen A."/>
            <person name="Lundell T."/>
            <person name="Morin E."/>
            <person name="Murat C."/>
            <person name="Sun H."/>
            <person name="Tunlid A."/>
            <person name="Henrissat B."/>
            <person name="Grigoriev I.V."/>
            <person name="Hibbett D.S."/>
            <person name="Martin F."/>
            <person name="Nordberg H.P."/>
            <person name="Cantor M.N."/>
            <person name="Hua S.X."/>
        </authorList>
    </citation>
    <scope>NUCLEOTIDE SEQUENCE [LARGE SCALE GENOMIC DNA]</scope>
    <source>
        <strain evidence="2 3">UH-Slu-Lm8-n1</strain>
    </source>
</reference>
<gene>
    <name evidence="2" type="ORF">CY34DRAFT_219550</name>
</gene>
<keyword evidence="1" id="KW-0472">Membrane</keyword>
<protein>
    <submittedName>
        <fullName evidence="2">Uncharacterized protein</fullName>
    </submittedName>
</protein>
<dbReference type="AlphaFoldDB" id="A0A0D0ATE1"/>
<dbReference type="InParanoid" id="A0A0D0ATE1"/>
<name>A0A0D0ATE1_9AGAM</name>
<sequence>MLHKLAMTNNKFSAGWCKNRLYSIDAICIVVLTLWYSEPTMDQIFFHRSFHRSYS</sequence>
<reference evidence="3" key="2">
    <citation type="submission" date="2015-01" db="EMBL/GenBank/DDBJ databases">
        <title>Evolutionary Origins and Diversification of the Mycorrhizal Mutualists.</title>
        <authorList>
            <consortium name="DOE Joint Genome Institute"/>
            <consortium name="Mycorrhizal Genomics Consortium"/>
            <person name="Kohler A."/>
            <person name="Kuo A."/>
            <person name="Nagy L.G."/>
            <person name="Floudas D."/>
            <person name="Copeland A."/>
            <person name="Barry K.W."/>
            <person name="Cichocki N."/>
            <person name="Veneault-Fourrey C."/>
            <person name="LaButti K."/>
            <person name="Lindquist E.A."/>
            <person name="Lipzen A."/>
            <person name="Lundell T."/>
            <person name="Morin E."/>
            <person name="Murat C."/>
            <person name="Riley R."/>
            <person name="Ohm R."/>
            <person name="Sun H."/>
            <person name="Tunlid A."/>
            <person name="Henrissat B."/>
            <person name="Grigoriev I.V."/>
            <person name="Hibbett D.S."/>
            <person name="Martin F."/>
        </authorList>
    </citation>
    <scope>NUCLEOTIDE SEQUENCE [LARGE SCALE GENOMIC DNA]</scope>
    <source>
        <strain evidence="3">UH-Slu-Lm8-n1</strain>
    </source>
</reference>
<dbReference type="Proteomes" id="UP000054485">
    <property type="component" value="Unassembled WGS sequence"/>
</dbReference>
<evidence type="ECO:0000313" key="2">
    <source>
        <dbReference type="EMBL" id="KIK41269.1"/>
    </source>
</evidence>
<evidence type="ECO:0000256" key="1">
    <source>
        <dbReference type="SAM" id="Phobius"/>
    </source>
</evidence>
<keyword evidence="1" id="KW-1133">Transmembrane helix</keyword>
<proteinExistence type="predicted"/>
<dbReference type="HOGENOM" id="CLU_3033926_0_0_1"/>
<organism evidence="2 3">
    <name type="scientific">Suillus luteus UH-Slu-Lm8-n1</name>
    <dbReference type="NCBI Taxonomy" id="930992"/>
    <lineage>
        <taxon>Eukaryota</taxon>
        <taxon>Fungi</taxon>
        <taxon>Dikarya</taxon>
        <taxon>Basidiomycota</taxon>
        <taxon>Agaricomycotina</taxon>
        <taxon>Agaricomycetes</taxon>
        <taxon>Agaricomycetidae</taxon>
        <taxon>Boletales</taxon>
        <taxon>Suillineae</taxon>
        <taxon>Suillaceae</taxon>
        <taxon>Suillus</taxon>
    </lineage>
</organism>
<accession>A0A0D0ATE1</accession>
<feature type="transmembrane region" description="Helical" evidence="1">
    <location>
        <begin position="21"/>
        <end position="37"/>
    </location>
</feature>